<protein>
    <recommendedName>
        <fullName evidence="2">ABC1 atypical kinase-like domain-containing protein</fullName>
    </recommendedName>
</protein>
<dbReference type="FunCoup" id="D8QYF4">
    <property type="interactions" value="88"/>
</dbReference>
<dbReference type="PANTHER" id="PTHR10566">
    <property type="entry name" value="CHAPERONE-ACTIVITY OF BC1 COMPLEX CABC1 -RELATED"/>
    <property type="match status" value="1"/>
</dbReference>
<evidence type="ECO:0000259" key="2">
    <source>
        <dbReference type="Pfam" id="PF03109"/>
    </source>
</evidence>
<dbReference type="AlphaFoldDB" id="D8QYF4"/>
<comment type="similarity">
    <text evidence="1">Belongs to the protein kinase superfamily. ADCK protein kinase family.</text>
</comment>
<evidence type="ECO:0000256" key="1">
    <source>
        <dbReference type="ARBA" id="ARBA00009670"/>
    </source>
</evidence>
<dbReference type="GO" id="GO:0016020">
    <property type="term" value="C:membrane"/>
    <property type="evidence" value="ECO:0007669"/>
    <property type="project" value="GOC"/>
</dbReference>
<dbReference type="InterPro" id="IPR050154">
    <property type="entry name" value="UbiB_kinase"/>
</dbReference>
<dbReference type="InterPro" id="IPR004147">
    <property type="entry name" value="ABC1_dom"/>
</dbReference>
<dbReference type="Proteomes" id="UP000001514">
    <property type="component" value="Unassembled WGS sequence"/>
</dbReference>
<evidence type="ECO:0000313" key="3">
    <source>
        <dbReference type="EMBL" id="EFJ35602.1"/>
    </source>
</evidence>
<dbReference type="GO" id="GO:0004672">
    <property type="term" value="F:protein kinase activity"/>
    <property type="evidence" value="ECO:0000318"/>
    <property type="project" value="GO_Central"/>
</dbReference>
<dbReference type="GO" id="GO:1901031">
    <property type="term" value="P:regulation of response to reactive oxygen species"/>
    <property type="evidence" value="ECO:0000318"/>
    <property type="project" value="GO_Central"/>
</dbReference>
<evidence type="ECO:0000313" key="4">
    <source>
        <dbReference type="Proteomes" id="UP000001514"/>
    </source>
</evidence>
<dbReference type="SUPFAM" id="SSF56112">
    <property type="entry name" value="Protein kinase-like (PK-like)"/>
    <property type="match status" value="1"/>
</dbReference>
<accession>D8QYF4</accession>
<sequence length="536" mass="60624">RITKSVLLPLSDRVDVLPSDENFSWSKENYSKLQRTIDVWSFVLSLRAKLFLIDAKWSYVGGFSEEKKISRRRSIAVWVKETILQLGPTFIKLGQLFSTRSDLFPAEFVEELAKLQDRVPAFSPEKAELMIENELDTPMQVLFSEFERQPLAAASLGQVHRAVLRNGEQVVVKIQRPGLKELFDIDLSNLKFIAEYFQKDEMLGGPLRDWVGIYDECATVLYREIDYINEGRNADKFRRDFRNIKWVKVPKVYWDFTSRKVITLEYLPGIKINDLAALDAGSYKRSLIASRAIEAYLIQILKTGFFHADPHPGNLAVDVDGSLIYYDFGMMGEIKSFTKEKLLELFYAVYEEDASKVIQGLVDLGALVPTGDMGPVKKTIQFFLKNLTSQRPDQATTFTAIGEDLFAIAVDQPFRFPSTFTFVLRAFSTLEGIGYILDPKFSFAKIAAPYAQTRDATVAMPMRVQHIEKFMQQLEDGDIKLRVRVLEAERAARKSSVLQTTTMNLVAAATLVNVGVTLSTQGLQDFAIASFLGAGK</sequence>
<gene>
    <name evidence="3" type="ORF">SELMODRAFT_79664</name>
</gene>
<keyword evidence="4" id="KW-1185">Reference proteome</keyword>
<reference evidence="3 4" key="1">
    <citation type="journal article" date="2011" name="Science">
        <title>The Selaginella genome identifies genetic changes associated with the evolution of vascular plants.</title>
        <authorList>
            <person name="Banks J.A."/>
            <person name="Nishiyama T."/>
            <person name="Hasebe M."/>
            <person name="Bowman J.L."/>
            <person name="Gribskov M."/>
            <person name="dePamphilis C."/>
            <person name="Albert V.A."/>
            <person name="Aono N."/>
            <person name="Aoyama T."/>
            <person name="Ambrose B.A."/>
            <person name="Ashton N.W."/>
            <person name="Axtell M.J."/>
            <person name="Barker E."/>
            <person name="Barker M.S."/>
            <person name="Bennetzen J.L."/>
            <person name="Bonawitz N.D."/>
            <person name="Chapple C."/>
            <person name="Cheng C."/>
            <person name="Correa L.G."/>
            <person name="Dacre M."/>
            <person name="DeBarry J."/>
            <person name="Dreyer I."/>
            <person name="Elias M."/>
            <person name="Engstrom E.M."/>
            <person name="Estelle M."/>
            <person name="Feng L."/>
            <person name="Finet C."/>
            <person name="Floyd S.K."/>
            <person name="Frommer W.B."/>
            <person name="Fujita T."/>
            <person name="Gramzow L."/>
            <person name="Gutensohn M."/>
            <person name="Harholt J."/>
            <person name="Hattori M."/>
            <person name="Heyl A."/>
            <person name="Hirai T."/>
            <person name="Hiwatashi Y."/>
            <person name="Ishikawa M."/>
            <person name="Iwata M."/>
            <person name="Karol K.G."/>
            <person name="Koehler B."/>
            <person name="Kolukisaoglu U."/>
            <person name="Kubo M."/>
            <person name="Kurata T."/>
            <person name="Lalonde S."/>
            <person name="Li K."/>
            <person name="Li Y."/>
            <person name="Litt A."/>
            <person name="Lyons E."/>
            <person name="Manning G."/>
            <person name="Maruyama T."/>
            <person name="Michael T.P."/>
            <person name="Mikami K."/>
            <person name="Miyazaki S."/>
            <person name="Morinaga S."/>
            <person name="Murata T."/>
            <person name="Mueller-Roeber B."/>
            <person name="Nelson D.R."/>
            <person name="Obara M."/>
            <person name="Oguri Y."/>
            <person name="Olmstead R.G."/>
            <person name="Onodera N."/>
            <person name="Petersen B.L."/>
            <person name="Pils B."/>
            <person name="Prigge M."/>
            <person name="Rensing S.A."/>
            <person name="Riano-Pachon D.M."/>
            <person name="Roberts A.W."/>
            <person name="Sato Y."/>
            <person name="Scheller H.V."/>
            <person name="Schulz B."/>
            <person name="Schulz C."/>
            <person name="Shakirov E.V."/>
            <person name="Shibagaki N."/>
            <person name="Shinohara N."/>
            <person name="Shippen D.E."/>
            <person name="Soerensen I."/>
            <person name="Sotooka R."/>
            <person name="Sugimoto N."/>
            <person name="Sugita M."/>
            <person name="Sumikawa N."/>
            <person name="Tanurdzic M."/>
            <person name="Theissen G."/>
            <person name="Ulvskov P."/>
            <person name="Wakazuki S."/>
            <person name="Weng J.K."/>
            <person name="Willats W.W."/>
            <person name="Wipf D."/>
            <person name="Wolf P.G."/>
            <person name="Yang L."/>
            <person name="Zimmer A.D."/>
            <person name="Zhu Q."/>
            <person name="Mitros T."/>
            <person name="Hellsten U."/>
            <person name="Loque D."/>
            <person name="Otillar R."/>
            <person name="Salamov A."/>
            <person name="Schmutz J."/>
            <person name="Shapiro H."/>
            <person name="Lindquist E."/>
            <person name="Lucas S."/>
            <person name="Rokhsar D."/>
            <person name="Grigoriev I.V."/>
        </authorList>
    </citation>
    <scope>NUCLEOTIDE SEQUENCE [LARGE SCALE GENOMIC DNA]</scope>
</reference>
<dbReference type="KEGG" id="smo:SELMODRAFT_79664"/>
<name>D8QYF4_SELML</name>
<dbReference type="STRING" id="88036.D8QYF4"/>
<dbReference type="PANTHER" id="PTHR10566:SF113">
    <property type="entry name" value="PROTEIN ACTIVITY OF BC1 COMPLEX KINASE 7, CHLOROPLASTIC"/>
    <property type="match status" value="1"/>
</dbReference>
<dbReference type="Gramene" id="EFJ35602">
    <property type="protein sequence ID" value="EFJ35602"/>
    <property type="gene ID" value="SELMODRAFT_79664"/>
</dbReference>
<feature type="non-terminal residue" evidence="3">
    <location>
        <position position="1"/>
    </location>
</feature>
<dbReference type="HOGENOM" id="CLU_006533_0_3_1"/>
<dbReference type="GO" id="GO:0046467">
    <property type="term" value="P:membrane lipid biosynthetic process"/>
    <property type="evidence" value="ECO:0000318"/>
    <property type="project" value="GO_Central"/>
</dbReference>
<dbReference type="InterPro" id="IPR011009">
    <property type="entry name" value="Kinase-like_dom_sf"/>
</dbReference>
<organism evidence="4">
    <name type="scientific">Selaginella moellendorffii</name>
    <name type="common">Spikemoss</name>
    <dbReference type="NCBI Taxonomy" id="88036"/>
    <lineage>
        <taxon>Eukaryota</taxon>
        <taxon>Viridiplantae</taxon>
        <taxon>Streptophyta</taxon>
        <taxon>Embryophyta</taxon>
        <taxon>Tracheophyta</taxon>
        <taxon>Lycopodiopsida</taxon>
        <taxon>Selaginellales</taxon>
        <taxon>Selaginellaceae</taxon>
        <taxon>Selaginella</taxon>
    </lineage>
</organism>
<dbReference type="InParanoid" id="D8QYF4"/>
<dbReference type="Pfam" id="PF03109">
    <property type="entry name" value="ABC1"/>
    <property type="match status" value="1"/>
</dbReference>
<dbReference type="OMA" id="YKECATI"/>
<dbReference type="CDD" id="cd05121">
    <property type="entry name" value="ABC1_ADCK3-like"/>
    <property type="match status" value="1"/>
</dbReference>
<dbReference type="eggNOG" id="KOG1235">
    <property type="taxonomic scope" value="Eukaryota"/>
</dbReference>
<proteinExistence type="inferred from homology"/>
<feature type="domain" description="ABC1 atypical kinase-like" evidence="2">
    <location>
        <begin position="114"/>
        <end position="359"/>
    </location>
</feature>
<dbReference type="EMBL" id="GL377568">
    <property type="protein sequence ID" value="EFJ35602.1"/>
    <property type="molecule type" value="Genomic_DNA"/>
</dbReference>